<dbReference type="CDD" id="cd12797">
    <property type="entry name" value="M23_peptidase"/>
    <property type="match status" value="1"/>
</dbReference>
<dbReference type="PANTHER" id="PTHR21666:SF289">
    <property type="entry name" value="L-ALA--D-GLU ENDOPEPTIDASE"/>
    <property type="match status" value="1"/>
</dbReference>
<evidence type="ECO:0000256" key="2">
    <source>
        <dbReference type="SAM" id="Phobius"/>
    </source>
</evidence>
<organism evidence="4 5">
    <name type="scientific">Marivirga sericea</name>
    <dbReference type="NCBI Taxonomy" id="1028"/>
    <lineage>
        <taxon>Bacteria</taxon>
        <taxon>Pseudomonadati</taxon>
        <taxon>Bacteroidota</taxon>
        <taxon>Cytophagia</taxon>
        <taxon>Cytophagales</taxon>
        <taxon>Marivirgaceae</taxon>
        <taxon>Marivirga</taxon>
    </lineage>
</organism>
<protein>
    <submittedName>
        <fullName evidence="4">Peptidase family M23</fullName>
    </submittedName>
</protein>
<evidence type="ECO:0000313" key="4">
    <source>
        <dbReference type="EMBL" id="SMG21186.1"/>
    </source>
</evidence>
<dbReference type="PANTHER" id="PTHR21666">
    <property type="entry name" value="PEPTIDASE-RELATED"/>
    <property type="match status" value="1"/>
</dbReference>
<accession>A0A1X7J0S0</accession>
<reference evidence="5" key="1">
    <citation type="submission" date="2017-04" db="EMBL/GenBank/DDBJ databases">
        <authorList>
            <person name="Varghese N."/>
            <person name="Submissions S."/>
        </authorList>
    </citation>
    <scope>NUCLEOTIDE SEQUENCE [LARGE SCALE GENOMIC DNA]</scope>
    <source>
        <strain evidence="5">DSM 4125</strain>
    </source>
</reference>
<feature type="transmembrane region" description="Helical" evidence="2">
    <location>
        <begin position="29"/>
        <end position="50"/>
    </location>
</feature>
<evidence type="ECO:0000256" key="1">
    <source>
        <dbReference type="ARBA" id="ARBA00022729"/>
    </source>
</evidence>
<evidence type="ECO:0000259" key="3">
    <source>
        <dbReference type="Pfam" id="PF01551"/>
    </source>
</evidence>
<proteinExistence type="predicted"/>
<dbReference type="InterPro" id="IPR016047">
    <property type="entry name" value="M23ase_b-sheet_dom"/>
</dbReference>
<dbReference type="STRING" id="1028.SAMN05661096_01159"/>
<feature type="domain" description="M23ase beta-sheet core" evidence="3">
    <location>
        <begin position="183"/>
        <end position="277"/>
    </location>
</feature>
<dbReference type="Proteomes" id="UP000193804">
    <property type="component" value="Unassembled WGS sequence"/>
</dbReference>
<dbReference type="Pfam" id="PF01551">
    <property type="entry name" value="Peptidase_M23"/>
    <property type="match status" value="1"/>
</dbReference>
<dbReference type="Gene3D" id="2.70.70.10">
    <property type="entry name" value="Glucose Permease (Domain IIA)"/>
    <property type="match status" value="1"/>
</dbReference>
<dbReference type="EMBL" id="FXAW01000002">
    <property type="protein sequence ID" value="SMG21186.1"/>
    <property type="molecule type" value="Genomic_DNA"/>
</dbReference>
<name>A0A1X7J0S0_9BACT</name>
<sequence>MSNWLTTRYQMVVRNEENLAEVSTINFTYAKVAVIGLLTFVIIFISALYLSQSLLSQWFDPRHTTMEYNQKLLSLTMEMDSLKSRLRAQDRFITNVQTILEGDVPDGELYRRPDQVNTDDLNRDMNPQQMNVGDSIIRQEFEEQDFSLTSYSSNNYAEELKDIFFFPPLQGIVSSPYDLSIDHYGIDIVAKTNEPVKSIADGTVILSSWTQDGGYVIAIQHRANLISVIRHNSAILKKVGNFVNAGEVISIIGNSGELTTGPHVHLEIWYNGNPVDPEEFITF</sequence>
<keyword evidence="5" id="KW-1185">Reference proteome</keyword>
<dbReference type="InterPro" id="IPR011055">
    <property type="entry name" value="Dup_hybrid_motif"/>
</dbReference>
<evidence type="ECO:0000313" key="5">
    <source>
        <dbReference type="Proteomes" id="UP000193804"/>
    </source>
</evidence>
<keyword evidence="2" id="KW-1133">Transmembrane helix</keyword>
<keyword evidence="2" id="KW-0472">Membrane</keyword>
<dbReference type="RefSeq" id="WP_245830826.1">
    <property type="nucleotide sequence ID" value="NZ_FXAW01000002.1"/>
</dbReference>
<keyword evidence="2" id="KW-0812">Transmembrane</keyword>
<gene>
    <name evidence="4" type="ORF">SAMN05661096_01159</name>
</gene>
<dbReference type="InterPro" id="IPR050570">
    <property type="entry name" value="Cell_wall_metabolism_enzyme"/>
</dbReference>
<dbReference type="GO" id="GO:0004222">
    <property type="term" value="F:metalloendopeptidase activity"/>
    <property type="evidence" value="ECO:0007669"/>
    <property type="project" value="TreeGrafter"/>
</dbReference>
<dbReference type="SUPFAM" id="SSF51261">
    <property type="entry name" value="Duplicated hybrid motif"/>
    <property type="match status" value="1"/>
</dbReference>
<dbReference type="AlphaFoldDB" id="A0A1X7J0S0"/>
<keyword evidence="1" id="KW-0732">Signal</keyword>